<dbReference type="Gene3D" id="3.90.1170.50">
    <property type="entry name" value="Aldehyde oxidase/xanthine dehydrogenase, a/b hammerhead"/>
    <property type="match status" value="1"/>
</dbReference>
<evidence type="ECO:0000259" key="3">
    <source>
        <dbReference type="SMART" id="SM01008"/>
    </source>
</evidence>
<dbReference type="InterPro" id="IPR008274">
    <property type="entry name" value="AldOxase/xan_DH_MoCoBD1"/>
</dbReference>
<accession>A0ABU8MJQ7</accession>
<keyword evidence="1" id="KW-0500">Molybdenum</keyword>
<keyword evidence="5" id="KW-1185">Reference proteome</keyword>
<dbReference type="Pfam" id="PF01315">
    <property type="entry name" value="Ald_Xan_dh_C"/>
    <property type="match status" value="1"/>
</dbReference>
<comment type="caution">
    <text evidence="4">The sequence shown here is derived from an EMBL/GenBank/DDBJ whole genome shotgun (WGS) entry which is preliminary data.</text>
</comment>
<evidence type="ECO:0000313" key="5">
    <source>
        <dbReference type="Proteomes" id="UP001385809"/>
    </source>
</evidence>
<proteinExistence type="predicted"/>
<name>A0ABU8MJQ7_9PSEU</name>
<evidence type="ECO:0000256" key="1">
    <source>
        <dbReference type="ARBA" id="ARBA00022505"/>
    </source>
</evidence>
<dbReference type="InterPro" id="IPR000674">
    <property type="entry name" value="Ald_Oxase/Xan_DH_a/b"/>
</dbReference>
<gene>
    <name evidence="4" type="ORF">WCD74_02820</name>
</gene>
<dbReference type="Pfam" id="PF02738">
    <property type="entry name" value="MoCoBD_1"/>
    <property type="match status" value="1"/>
</dbReference>
<dbReference type="Proteomes" id="UP001385809">
    <property type="component" value="Unassembled WGS sequence"/>
</dbReference>
<dbReference type="InterPro" id="IPR046867">
    <property type="entry name" value="AldOxase/xan_DH_MoCoBD2"/>
</dbReference>
<dbReference type="SMART" id="SM01008">
    <property type="entry name" value="Ald_Xan_dh_C"/>
    <property type="match status" value="1"/>
</dbReference>
<reference evidence="4 5" key="1">
    <citation type="submission" date="2024-03" db="EMBL/GenBank/DDBJ databases">
        <title>Actinomycetospora sp. OC33-EN08, a novel actinomycete isolated from wild orchid (Aerides multiflora).</title>
        <authorList>
            <person name="Suriyachadkun C."/>
        </authorList>
    </citation>
    <scope>NUCLEOTIDE SEQUENCE [LARGE SCALE GENOMIC DNA]</scope>
    <source>
        <strain evidence="4 5">OC33-EN08</strain>
    </source>
</reference>
<evidence type="ECO:0000313" key="4">
    <source>
        <dbReference type="EMBL" id="MEJ2866678.1"/>
    </source>
</evidence>
<dbReference type="SUPFAM" id="SSF56003">
    <property type="entry name" value="Molybdenum cofactor-binding domain"/>
    <property type="match status" value="1"/>
</dbReference>
<sequence>MPGSILGTSVRRVEDPELIRGHATYVDNIVPPGALHVVFVRSPLAHARLESVDATKAREAPGVVAVLTGDDLADVPDHRPFMVLNDACARPLLARGKVRFVGDMVAAVVATTTAEAVDAAELVEVDYDPLEPVVDPEAALADDAPLQFEDLGSNLAAGFRDPDDVRPLDGADAVVRARLVNQRLAVAPMEGNAVTATPGGDDQPHDMTVHVSTQMPHGLRGQVAQQWGWDLERVRVVAPHVGGGFGGKAGMAPEHAVVIETARRLGRVVTWTETRSENLTAMPHGRGQVQYAELGLRRDGTIVGLHARVVGDAGAYAGFGGALALGPTRNMAQGVYRIPTIAYDAAAVLTTTTPMGAFRGAGRPEAAAMLERMMDLAAAELDLDPAEIRRRNFLAPEDFPLTTVTGSLYDSGEYAKALDKALELAGYDELRAEQARRRDREDRVVLGVGLAVYVEVTAGGGGAEYGKVSVDDDGGATVSVGTSAHGQGHATSFAMIVTDRLGIPMDQVRFVQSDTAVVPRGGGTGGSRSLQLAGSSVLVAADTVLERAREVVASALEASPDDVVVDDDGRLGVAGVPDRSMSWREVAVAAHEQGVELAEIRDESQQGATYPFGAHVSVVEVDLDTGRVTPVRHVAVDDCGRVLNPTLVAGQQHGGLAQGISQALWEGFSYDEDGNPTTGSFAAYLLPTAAEVPPFEAATTETPTPYNPLGAKGIGEAATVGSTPAVQNAVVDALAHLGVRHVDMPLTPDRVWRTVRDAEAGTVTDPWSEPPAFFTTLPVRGSSGDPEAASVDV</sequence>
<dbReference type="PANTHER" id="PTHR11908:SF132">
    <property type="entry name" value="ALDEHYDE OXIDASE 1-RELATED"/>
    <property type="match status" value="1"/>
</dbReference>
<dbReference type="RefSeq" id="WP_337693293.1">
    <property type="nucleotide sequence ID" value="NZ_JBBEGN010000001.1"/>
</dbReference>
<evidence type="ECO:0000256" key="2">
    <source>
        <dbReference type="ARBA" id="ARBA00023002"/>
    </source>
</evidence>
<keyword evidence="2" id="KW-0560">Oxidoreductase</keyword>
<feature type="domain" description="Aldehyde oxidase/xanthine dehydrogenase a/b hammerhead" evidence="3">
    <location>
        <begin position="20"/>
        <end position="131"/>
    </location>
</feature>
<dbReference type="InterPro" id="IPR037165">
    <property type="entry name" value="AldOxase/xan_DH_Mopterin-bd_sf"/>
</dbReference>
<protein>
    <submittedName>
        <fullName evidence="4">Xanthine dehydrogenase family protein molybdopterin-binding subunit</fullName>
    </submittedName>
</protein>
<organism evidence="4 5">
    <name type="scientific">Actinomycetospora aurantiaca</name>
    <dbReference type="NCBI Taxonomy" id="3129233"/>
    <lineage>
        <taxon>Bacteria</taxon>
        <taxon>Bacillati</taxon>
        <taxon>Actinomycetota</taxon>
        <taxon>Actinomycetes</taxon>
        <taxon>Pseudonocardiales</taxon>
        <taxon>Pseudonocardiaceae</taxon>
        <taxon>Actinomycetospora</taxon>
    </lineage>
</organism>
<dbReference type="EMBL" id="JBBEGN010000001">
    <property type="protein sequence ID" value="MEJ2866678.1"/>
    <property type="molecule type" value="Genomic_DNA"/>
</dbReference>
<dbReference type="Gene3D" id="3.30.365.10">
    <property type="entry name" value="Aldehyde oxidase/xanthine dehydrogenase, molybdopterin binding domain"/>
    <property type="match status" value="4"/>
</dbReference>
<dbReference type="Pfam" id="PF20256">
    <property type="entry name" value="MoCoBD_2"/>
    <property type="match status" value="1"/>
</dbReference>
<dbReference type="SUPFAM" id="SSF54665">
    <property type="entry name" value="CO dehydrogenase molybdoprotein N-domain-like"/>
    <property type="match status" value="1"/>
</dbReference>
<dbReference type="InterPro" id="IPR016208">
    <property type="entry name" value="Ald_Oxase/xanthine_DH-like"/>
</dbReference>
<dbReference type="InterPro" id="IPR036856">
    <property type="entry name" value="Ald_Oxase/Xan_DH_a/b_sf"/>
</dbReference>
<dbReference type="PANTHER" id="PTHR11908">
    <property type="entry name" value="XANTHINE DEHYDROGENASE"/>
    <property type="match status" value="1"/>
</dbReference>